<dbReference type="Proteomes" id="UP001610432">
    <property type="component" value="Unassembled WGS sequence"/>
</dbReference>
<keyword evidence="1" id="KW-0812">Transmembrane</keyword>
<keyword evidence="1" id="KW-0472">Membrane</keyword>
<proteinExistence type="predicted"/>
<name>A0ABR4M4T0_9EURO</name>
<keyword evidence="3" id="KW-1185">Reference proteome</keyword>
<organism evidence="2 3">
    <name type="scientific">Aspergillus lucknowensis</name>
    <dbReference type="NCBI Taxonomy" id="176173"/>
    <lineage>
        <taxon>Eukaryota</taxon>
        <taxon>Fungi</taxon>
        <taxon>Dikarya</taxon>
        <taxon>Ascomycota</taxon>
        <taxon>Pezizomycotina</taxon>
        <taxon>Eurotiomycetes</taxon>
        <taxon>Eurotiomycetidae</taxon>
        <taxon>Eurotiales</taxon>
        <taxon>Aspergillaceae</taxon>
        <taxon>Aspergillus</taxon>
        <taxon>Aspergillus subgen. Nidulantes</taxon>
    </lineage>
</organism>
<evidence type="ECO:0000256" key="1">
    <source>
        <dbReference type="SAM" id="Phobius"/>
    </source>
</evidence>
<comment type="caution">
    <text evidence="2">The sequence shown here is derived from an EMBL/GenBank/DDBJ whole genome shotgun (WGS) entry which is preliminary data.</text>
</comment>
<sequence length="623" mass="71324">MAHGSLIPALTIWRDYSLPPYKDLTWSLTHLQSICLLAMLAILLSYIQTRLWIITRAVLIRILHPIRLSDSDKSSIERLSQPRALKRLFSKKVTLRDGPMTSISPWFGLASLCNTLLFIALGAAIPFLLTGGPGPSRVRAKHTNQCQGLPEFSPHNIEMAEYVYAQCLLGGLDESGDCGVDSGIVPVRPKLDFTSVPDDCPFPEVQCLINSESHDLRYFCENDTRYPECEGQTLVTRVAYHDVTPSDYGLNVDRRIRQSHRLTCAPIRTDRYIVPYFQIYNQTAFWLGYRDGSYNPRSTHDVWATDHIGHRSIWGEVNRIKYLRDGTLVRQDNRTGLGPWEVRSTRLYQMFIYPVLVPRQPHMGSVYVNVNPNLNRENGDAFVTMLMYGQNLPYYDKGDTIIWLSSRERLLGSPDVTITYTLGCFEQYRLCFGKDCAEWSNSLDALHNISDILHSSSTLDTKSMGEFLDVYTLLVQLSSVRNYLSYRHREEVTLRSLMHKAPALEAKFNQIAQWGWEVTSWFEISFLMTKFNLMGGVAGELRSPYPFHATYHYNSTDWICNKLLFQYDNHVNVDVVRLLGTLSALLCLWLVSVLKHGVPIPISRYVRRFSAILKWDRGTGVFC</sequence>
<keyword evidence="1" id="KW-1133">Transmembrane helix</keyword>
<feature type="transmembrane region" description="Helical" evidence="1">
    <location>
        <begin position="106"/>
        <end position="129"/>
    </location>
</feature>
<dbReference type="EMBL" id="JBFXLQ010000003">
    <property type="protein sequence ID" value="KAL2871607.1"/>
    <property type="molecule type" value="Genomic_DNA"/>
</dbReference>
<evidence type="ECO:0000313" key="3">
    <source>
        <dbReference type="Proteomes" id="UP001610432"/>
    </source>
</evidence>
<feature type="transmembrane region" description="Helical" evidence="1">
    <location>
        <begin position="24"/>
        <end position="47"/>
    </location>
</feature>
<evidence type="ECO:0000313" key="2">
    <source>
        <dbReference type="EMBL" id="KAL2871607.1"/>
    </source>
</evidence>
<reference evidence="2 3" key="1">
    <citation type="submission" date="2024-07" db="EMBL/GenBank/DDBJ databases">
        <title>Section-level genome sequencing and comparative genomics of Aspergillus sections Usti and Cavernicolus.</title>
        <authorList>
            <consortium name="Lawrence Berkeley National Laboratory"/>
            <person name="Nybo J.L."/>
            <person name="Vesth T.C."/>
            <person name="Theobald S."/>
            <person name="Frisvad J.C."/>
            <person name="Larsen T.O."/>
            <person name="Kjaerboelling I."/>
            <person name="Rothschild-Mancinelli K."/>
            <person name="Lyhne E.K."/>
            <person name="Kogle M.E."/>
            <person name="Barry K."/>
            <person name="Clum A."/>
            <person name="Na H."/>
            <person name="Ledsgaard L."/>
            <person name="Lin J."/>
            <person name="Lipzen A."/>
            <person name="Kuo A."/>
            <person name="Riley R."/>
            <person name="Mondo S."/>
            <person name="Labutti K."/>
            <person name="Haridas S."/>
            <person name="Pangalinan J."/>
            <person name="Salamov A.A."/>
            <person name="Simmons B.A."/>
            <person name="Magnuson J.K."/>
            <person name="Chen J."/>
            <person name="Drula E."/>
            <person name="Henrissat B."/>
            <person name="Wiebenga A."/>
            <person name="Lubbers R.J."/>
            <person name="Gomes A.C."/>
            <person name="Macurrencykelacurrency M.R."/>
            <person name="Stajich J."/>
            <person name="Grigoriev I.V."/>
            <person name="Mortensen U.H."/>
            <person name="De Vries R.P."/>
            <person name="Baker S.E."/>
            <person name="Andersen M.R."/>
        </authorList>
    </citation>
    <scope>NUCLEOTIDE SEQUENCE [LARGE SCALE GENOMIC DNA]</scope>
    <source>
        <strain evidence="2 3">CBS 449.75</strain>
    </source>
</reference>
<dbReference type="RefSeq" id="XP_070890586.1">
    <property type="nucleotide sequence ID" value="XM_071028054.1"/>
</dbReference>
<protein>
    <submittedName>
        <fullName evidence="2">Uncharacterized protein</fullName>
    </submittedName>
</protein>
<accession>A0ABR4M4T0</accession>
<gene>
    <name evidence="2" type="ORF">BJX67DRAFT_342710</name>
</gene>
<dbReference type="GeneID" id="98143126"/>